<evidence type="ECO:0000259" key="2">
    <source>
        <dbReference type="Pfam" id="PF05970"/>
    </source>
</evidence>
<dbReference type="EC" id="5.6.2.3" evidence="1"/>
<dbReference type="Proteomes" id="UP001454036">
    <property type="component" value="Unassembled WGS sequence"/>
</dbReference>
<dbReference type="Gene3D" id="3.40.50.300">
    <property type="entry name" value="P-loop containing nucleotide triphosphate hydrolases"/>
    <property type="match status" value="1"/>
</dbReference>
<keyword evidence="1" id="KW-0227">DNA damage</keyword>
<dbReference type="GO" id="GO:0016787">
    <property type="term" value="F:hydrolase activity"/>
    <property type="evidence" value="ECO:0007669"/>
    <property type="project" value="UniProtKB-KW"/>
</dbReference>
<sequence length="405" mass="47086">MLTEFFNINATDPKTRDLKLLYKEFHRYYLWDSQMRTWNKIKKGTVIGRLSIVNPIKNERYYLRVLLNNVQSPTSFDSLLYVNGVYCKSFQKAAHIRRLLQDDNDIDKTMEEAFTYRMPSELRSLFATLLHYCKPSDPPKLFNAYYEHMAKDFRNTQSKLNISEEQIILKFLHGINDTLESLGKNVNEYNLVPFKYVTSDFESFTREIAHERNIPNSEAELIRTSKIIIWDEVTMAEKSVIHALNHLLQELCNNKSLFGGKLVVFGGDFRQVLPVVPRGTGKEQIDASIISSTIWKDIRKLKLTDNMRVKDDPTFIDFLMRIGNGREPTNEKGEIRIPQPMIIINPSPIVFRNDHNKSQGQTLWYVGLYLKQPIFCHGQLYVALSRAKTGKYVKVLIIPPTCHDP</sequence>
<dbReference type="InterPro" id="IPR027417">
    <property type="entry name" value="P-loop_NTPase"/>
</dbReference>
<evidence type="ECO:0000256" key="1">
    <source>
        <dbReference type="RuleBase" id="RU363044"/>
    </source>
</evidence>
<dbReference type="InterPro" id="IPR010285">
    <property type="entry name" value="DNA_helicase_pif1-like_DEAD"/>
</dbReference>
<reference evidence="3 4" key="1">
    <citation type="submission" date="2024-01" db="EMBL/GenBank/DDBJ databases">
        <title>The complete chloroplast genome sequence of Lithospermum erythrorhizon: insights into the phylogenetic relationship among Boraginaceae species and the maternal lineages of purple gromwells.</title>
        <authorList>
            <person name="Okada T."/>
            <person name="Watanabe K."/>
        </authorList>
    </citation>
    <scope>NUCLEOTIDE SEQUENCE [LARGE SCALE GENOMIC DNA]</scope>
</reference>
<keyword evidence="1" id="KW-0347">Helicase</keyword>
<comment type="cofactor">
    <cofactor evidence="1">
        <name>Mg(2+)</name>
        <dbReference type="ChEBI" id="CHEBI:18420"/>
    </cofactor>
</comment>
<name>A0AAV3QV46_LITER</name>
<dbReference type="PANTHER" id="PTHR10492:SF100">
    <property type="entry name" value="ATP-DEPENDENT DNA HELICASE"/>
    <property type="match status" value="1"/>
</dbReference>
<dbReference type="SUPFAM" id="SSF52540">
    <property type="entry name" value="P-loop containing nucleoside triphosphate hydrolases"/>
    <property type="match status" value="1"/>
</dbReference>
<dbReference type="GO" id="GO:0005524">
    <property type="term" value="F:ATP binding"/>
    <property type="evidence" value="ECO:0007669"/>
    <property type="project" value="UniProtKB-KW"/>
</dbReference>
<keyword evidence="1" id="KW-0378">Hydrolase</keyword>
<comment type="catalytic activity">
    <reaction evidence="1">
        <text>ATP + H2O = ADP + phosphate + H(+)</text>
        <dbReference type="Rhea" id="RHEA:13065"/>
        <dbReference type="ChEBI" id="CHEBI:15377"/>
        <dbReference type="ChEBI" id="CHEBI:15378"/>
        <dbReference type="ChEBI" id="CHEBI:30616"/>
        <dbReference type="ChEBI" id="CHEBI:43474"/>
        <dbReference type="ChEBI" id="CHEBI:456216"/>
        <dbReference type="EC" id="5.6.2.3"/>
    </reaction>
</comment>
<dbReference type="PANTHER" id="PTHR10492">
    <property type="match status" value="1"/>
</dbReference>
<keyword evidence="1" id="KW-0234">DNA repair</keyword>
<keyword evidence="4" id="KW-1185">Reference proteome</keyword>
<comment type="similarity">
    <text evidence="1">Belongs to the helicase family.</text>
</comment>
<dbReference type="GO" id="GO:0006281">
    <property type="term" value="P:DNA repair"/>
    <property type="evidence" value="ECO:0007669"/>
    <property type="project" value="UniProtKB-KW"/>
</dbReference>
<protein>
    <recommendedName>
        <fullName evidence="1">ATP-dependent DNA helicase</fullName>
        <ecNumber evidence="1">5.6.2.3</ecNumber>
    </recommendedName>
</protein>
<dbReference type="EMBL" id="BAABME010023142">
    <property type="protein sequence ID" value="GAA0167400.1"/>
    <property type="molecule type" value="Genomic_DNA"/>
</dbReference>
<keyword evidence="1" id="KW-0547">Nucleotide-binding</keyword>
<gene>
    <name evidence="3" type="ORF">LIER_40367</name>
</gene>
<dbReference type="GO" id="GO:0000723">
    <property type="term" value="P:telomere maintenance"/>
    <property type="evidence" value="ECO:0007669"/>
    <property type="project" value="InterPro"/>
</dbReference>
<accession>A0AAV3QV46</accession>
<evidence type="ECO:0000313" key="3">
    <source>
        <dbReference type="EMBL" id="GAA0167400.1"/>
    </source>
</evidence>
<dbReference type="GO" id="GO:0043139">
    <property type="term" value="F:5'-3' DNA helicase activity"/>
    <property type="evidence" value="ECO:0007669"/>
    <property type="project" value="UniProtKB-EC"/>
</dbReference>
<evidence type="ECO:0000313" key="4">
    <source>
        <dbReference type="Proteomes" id="UP001454036"/>
    </source>
</evidence>
<keyword evidence="1" id="KW-0067">ATP-binding</keyword>
<organism evidence="3 4">
    <name type="scientific">Lithospermum erythrorhizon</name>
    <name type="common">Purple gromwell</name>
    <name type="synonym">Lithospermum officinale var. erythrorhizon</name>
    <dbReference type="NCBI Taxonomy" id="34254"/>
    <lineage>
        <taxon>Eukaryota</taxon>
        <taxon>Viridiplantae</taxon>
        <taxon>Streptophyta</taxon>
        <taxon>Embryophyta</taxon>
        <taxon>Tracheophyta</taxon>
        <taxon>Spermatophyta</taxon>
        <taxon>Magnoliopsida</taxon>
        <taxon>eudicotyledons</taxon>
        <taxon>Gunneridae</taxon>
        <taxon>Pentapetalae</taxon>
        <taxon>asterids</taxon>
        <taxon>lamiids</taxon>
        <taxon>Boraginales</taxon>
        <taxon>Boraginaceae</taxon>
        <taxon>Boraginoideae</taxon>
        <taxon>Lithospermeae</taxon>
        <taxon>Lithospermum</taxon>
    </lineage>
</organism>
<comment type="caution">
    <text evidence="3">The sequence shown here is derived from an EMBL/GenBank/DDBJ whole genome shotgun (WGS) entry which is preliminary data.</text>
</comment>
<keyword evidence="1" id="KW-0233">DNA recombination</keyword>
<dbReference type="Pfam" id="PF05970">
    <property type="entry name" value="PIF1"/>
    <property type="match status" value="1"/>
</dbReference>
<dbReference type="AlphaFoldDB" id="A0AAV3QV46"/>
<proteinExistence type="inferred from homology"/>
<feature type="domain" description="DNA helicase Pif1-like DEAD-box helicase" evidence="2">
    <location>
        <begin position="217"/>
        <end position="331"/>
    </location>
</feature>
<dbReference type="GO" id="GO:0006310">
    <property type="term" value="P:DNA recombination"/>
    <property type="evidence" value="ECO:0007669"/>
    <property type="project" value="UniProtKB-KW"/>
</dbReference>